<proteinExistence type="predicted"/>
<sequence length="172" mass="18532">MSLESVIQDTIEKAAKAIIPVLVTEGTVTKVDKTTNTCRVERDELPELFNVRLNAITTPGSDVVTIYPNVGSKVLVLFVENNQTDGYILSVTDIEEVIINGGQNGGIAISQKLIDELKGIKDDLNSLKNLINSWAPANGDGGAALKLILTDWIAQSLPDPDPEAIINTKVKH</sequence>
<gene>
    <name evidence="1" type="ORF">KEM10_20665</name>
</gene>
<dbReference type="EMBL" id="JAGUCO010000027">
    <property type="protein sequence ID" value="MBS2100712.1"/>
    <property type="molecule type" value="Genomic_DNA"/>
</dbReference>
<evidence type="ECO:0000313" key="2">
    <source>
        <dbReference type="Proteomes" id="UP000708576"/>
    </source>
</evidence>
<protein>
    <recommendedName>
        <fullName evidence="3">Phage protein Gp138 N-terminal domain-containing protein</fullName>
    </recommendedName>
</protein>
<organism evidence="1 2">
    <name type="scientific">Carboxylicivirga linearis</name>
    <dbReference type="NCBI Taxonomy" id="1628157"/>
    <lineage>
        <taxon>Bacteria</taxon>
        <taxon>Pseudomonadati</taxon>
        <taxon>Bacteroidota</taxon>
        <taxon>Bacteroidia</taxon>
        <taxon>Marinilabiliales</taxon>
        <taxon>Marinilabiliaceae</taxon>
        <taxon>Carboxylicivirga</taxon>
    </lineage>
</organism>
<dbReference type="RefSeq" id="WP_212219097.1">
    <property type="nucleotide sequence ID" value="NZ_JAGUCO010000027.1"/>
</dbReference>
<keyword evidence="2" id="KW-1185">Reference proteome</keyword>
<dbReference type="Proteomes" id="UP000708576">
    <property type="component" value="Unassembled WGS sequence"/>
</dbReference>
<reference evidence="1 2" key="1">
    <citation type="journal article" date="2015" name="Int. J. Syst. Evol. Microbiol.">
        <title>Carboxylicivirga linearis sp. nov., isolated from a sea cucumber culture pond.</title>
        <authorList>
            <person name="Wang F.Q."/>
            <person name="Zhou Y.X."/>
            <person name="Lin X.Z."/>
            <person name="Chen G.J."/>
            <person name="Du Z.J."/>
        </authorList>
    </citation>
    <scope>NUCLEOTIDE SEQUENCE [LARGE SCALE GENOMIC DNA]</scope>
    <source>
        <strain evidence="1 2">FB218</strain>
    </source>
</reference>
<evidence type="ECO:0008006" key="3">
    <source>
        <dbReference type="Google" id="ProtNLM"/>
    </source>
</evidence>
<name>A0ABS5K0L0_9BACT</name>
<comment type="caution">
    <text evidence="1">The sequence shown here is derived from an EMBL/GenBank/DDBJ whole genome shotgun (WGS) entry which is preliminary data.</text>
</comment>
<evidence type="ECO:0000313" key="1">
    <source>
        <dbReference type="EMBL" id="MBS2100712.1"/>
    </source>
</evidence>
<accession>A0ABS5K0L0</accession>